<evidence type="ECO:0000313" key="2">
    <source>
        <dbReference type="Proteomes" id="UP000657918"/>
    </source>
</evidence>
<dbReference type="AlphaFoldDB" id="A0A835MPW7"/>
<name>A0A835MPW7_9ROSI</name>
<proteinExistence type="predicted"/>
<gene>
    <name evidence="1" type="ORF">SADUNF_Sadunf11G0003500</name>
</gene>
<accession>A0A835MPW7</accession>
<protein>
    <submittedName>
        <fullName evidence="1">Uncharacterized protein</fullName>
    </submittedName>
</protein>
<reference evidence="1 2" key="1">
    <citation type="submission" date="2020-10" db="EMBL/GenBank/DDBJ databases">
        <title>Plant Genome Project.</title>
        <authorList>
            <person name="Zhang R.-G."/>
        </authorList>
    </citation>
    <scope>NUCLEOTIDE SEQUENCE [LARGE SCALE GENOMIC DNA]</scope>
    <source>
        <strain evidence="1">FAFU-HL-1</strain>
        <tissue evidence="1">Leaf</tissue>
    </source>
</reference>
<keyword evidence="2" id="KW-1185">Reference proteome</keyword>
<comment type="caution">
    <text evidence="1">The sequence shown here is derived from an EMBL/GenBank/DDBJ whole genome shotgun (WGS) entry which is preliminary data.</text>
</comment>
<dbReference type="EMBL" id="JADGMS010000011">
    <property type="protein sequence ID" value="KAF9672079.1"/>
    <property type="molecule type" value="Genomic_DNA"/>
</dbReference>
<sequence>MRGGGPIGEEVDFVIEMLWRGDAPEVSSFYMFSEEPFALAMVKTVIKFVDLIMEKAKFPENEVTMARGFLKVSKYQYELATVGGILDSRKLIRGYG</sequence>
<organism evidence="1 2">
    <name type="scientific">Salix dunnii</name>
    <dbReference type="NCBI Taxonomy" id="1413687"/>
    <lineage>
        <taxon>Eukaryota</taxon>
        <taxon>Viridiplantae</taxon>
        <taxon>Streptophyta</taxon>
        <taxon>Embryophyta</taxon>
        <taxon>Tracheophyta</taxon>
        <taxon>Spermatophyta</taxon>
        <taxon>Magnoliopsida</taxon>
        <taxon>eudicotyledons</taxon>
        <taxon>Gunneridae</taxon>
        <taxon>Pentapetalae</taxon>
        <taxon>rosids</taxon>
        <taxon>fabids</taxon>
        <taxon>Malpighiales</taxon>
        <taxon>Salicaceae</taxon>
        <taxon>Saliceae</taxon>
        <taxon>Salix</taxon>
    </lineage>
</organism>
<evidence type="ECO:0000313" key="1">
    <source>
        <dbReference type="EMBL" id="KAF9672079.1"/>
    </source>
</evidence>
<dbReference type="Proteomes" id="UP000657918">
    <property type="component" value="Chromosome 11"/>
</dbReference>